<dbReference type="Proteomes" id="UP000249248">
    <property type="component" value="Unassembled WGS sequence"/>
</dbReference>
<name>A0A2W1NF20_9FLAO</name>
<evidence type="ECO:0000259" key="1">
    <source>
        <dbReference type="Pfam" id="PF01370"/>
    </source>
</evidence>
<dbReference type="RefSeq" id="WP_111063694.1">
    <property type="nucleotide sequence ID" value="NZ_JBHUCU010000017.1"/>
</dbReference>
<dbReference type="GO" id="GO:0004029">
    <property type="term" value="F:aldehyde dehydrogenase (NAD+) activity"/>
    <property type="evidence" value="ECO:0007669"/>
    <property type="project" value="TreeGrafter"/>
</dbReference>
<dbReference type="PANTHER" id="PTHR48079:SF6">
    <property type="entry name" value="NAD(P)-BINDING DOMAIN-CONTAINING PROTEIN-RELATED"/>
    <property type="match status" value="1"/>
</dbReference>
<evidence type="ECO:0000313" key="2">
    <source>
        <dbReference type="EMBL" id="PZE16666.1"/>
    </source>
</evidence>
<dbReference type="OrthoDB" id="596910at2"/>
<dbReference type="AlphaFoldDB" id="A0A2W1NF20"/>
<keyword evidence="3" id="KW-1185">Reference proteome</keyword>
<reference evidence="2 3" key="1">
    <citation type="submission" date="2018-06" db="EMBL/GenBank/DDBJ databases">
        <title>The draft genome sequence of Crocinitomix sp. SM1701.</title>
        <authorList>
            <person name="Zhang X."/>
        </authorList>
    </citation>
    <scope>NUCLEOTIDE SEQUENCE [LARGE SCALE GENOMIC DNA]</scope>
    <source>
        <strain evidence="2 3">SM1701</strain>
    </source>
</reference>
<dbReference type="InterPro" id="IPR051783">
    <property type="entry name" value="NAD(P)-dependent_oxidoreduct"/>
</dbReference>
<dbReference type="Pfam" id="PF01370">
    <property type="entry name" value="Epimerase"/>
    <property type="match status" value="1"/>
</dbReference>
<dbReference type="Gene3D" id="3.40.50.720">
    <property type="entry name" value="NAD(P)-binding Rossmann-like Domain"/>
    <property type="match status" value="1"/>
</dbReference>
<comment type="caution">
    <text evidence="2">The sequence shown here is derived from an EMBL/GenBank/DDBJ whole genome shotgun (WGS) entry which is preliminary data.</text>
</comment>
<dbReference type="PANTHER" id="PTHR48079">
    <property type="entry name" value="PROTEIN YEEZ"/>
    <property type="match status" value="1"/>
</dbReference>
<dbReference type="InterPro" id="IPR001509">
    <property type="entry name" value="Epimerase_deHydtase"/>
</dbReference>
<feature type="domain" description="NAD-dependent epimerase/dehydratase" evidence="1">
    <location>
        <begin position="2"/>
        <end position="234"/>
    </location>
</feature>
<dbReference type="InterPro" id="IPR036291">
    <property type="entry name" value="NAD(P)-bd_dom_sf"/>
</dbReference>
<proteinExistence type="predicted"/>
<gene>
    <name evidence="2" type="ORF">DNU06_12490</name>
</gene>
<dbReference type="SUPFAM" id="SSF51735">
    <property type="entry name" value="NAD(P)-binding Rossmann-fold domains"/>
    <property type="match status" value="1"/>
</dbReference>
<accession>A0A2W1NF20</accession>
<sequence>MVFVTGGTGLLGAHVLVELSKRGQPILALKRNSSSTKMTEAIFQYFFKDQSEALFNQIEWVEGNILDVNSLKSPLQRCNIVYHCAGKVSFHKRDFHAMMKINKEGTANMVNVALSVGIEKFCHVSSTAAIGRDVKTLLYTEENKWQTSNENSNYAVSKYSAEMEVWRSKEEGLNVTIVNPSVIIGAGFWTESSLEIFDTVSKGLKYYPSGMNAFVDARDVAYCMVELVEKNKMGDRYLTISQNVFFKDLLSTIATKMSVKKPSVAVKPWMVELGWRLEKIKAIIFARKPKITKETARSAMSISKYNNQKIKTAIGIDFIPIEDAIENAISFHDFIKNNK</sequence>
<organism evidence="2 3">
    <name type="scientific">Putridiphycobacter roseus</name>
    <dbReference type="NCBI Taxonomy" id="2219161"/>
    <lineage>
        <taxon>Bacteria</taxon>
        <taxon>Pseudomonadati</taxon>
        <taxon>Bacteroidota</taxon>
        <taxon>Flavobacteriia</taxon>
        <taxon>Flavobacteriales</taxon>
        <taxon>Crocinitomicaceae</taxon>
        <taxon>Putridiphycobacter</taxon>
    </lineage>
</organism>
<protein>
    <recommendedName>
        <fullName evidence="1">NAD-dependent epimerase/dehydratase domain-containing protein</fullName>
    </recommendedName>
</protein>
<dbReference type="GO" id="GO:0005737">
    <property type="term" value="C:cytoplasm"/>
    <property type="evidence" value="ECO:0007669"/>
    <property type="project" value="TreeGrafter"/>
</dbReference>
<dbReference type="EMBL" id="QKSB01000007">
    <property type="protein sequence ID" value="PZE16666.1"/>
    <property type="molecule type" value="Genomic_DNA"/>
</dbReference>
<evidence type="ECO:0000313" key="3">
    <source>
        <dbReference type="Proteomes" id="UP000249248"/>
    </source>
</evidence>